<evidence type="ECO:0000313" key="3">
    <source>
        <dbReference type="Proteomes" id="UP000624404"/>
    </source>
</evidence>
<dbReference type="AlphaFoldDB" id="A0A8H2ZKC3"/>
<accession>A0A8H2ZKC3</accession>
<gene>
    <name evidence="2" type="ORF">SCLTRI_LOCUS669</name>
</gene>
<sequence>MTTYEAVPNTDGQILIPVGKKPAVAPQPALKSRVQARPQSPPIHRPVRRSAIRSAIQPEAARVQQSRASNNYLRKRLELREAAARQWIAVNSSAGGAQATSSNSLNHRFTGSKPESVIKKDEIPLKIEDQVNTNRMSLSYIMGNQLGAHKLRHIPEGEEENIIDLTVSVGSNEKNSGDKNEDEEMPLVHRSDVHTRYSSVSTHNRSNTHSYPNFKYRLNNPDITASLQDSVLNMPVKLDGVERGRNSEFAESARTAKMAPFRADCRLPPIPASNAIHYQCHPGIRAPSPFTTIHPSSRSTSSSDLKSLEHAAVTTLASLNRTFSSNLNSSTAYNSDLSPHQSWSSEGSLKTPNLKRPSSSISTPTPTSNQFHESKSRASPPATGLEPATKRLQISSLLNPAFSHLSRDSTPLIQPTHILHTETLIQHPNRLASDSGNDKLTSRPSSSFPSPPVILLPPPPPPPLIQPFPPDPFHSTSKHPTSNTIYRPTIPPHLLQQPSLLTSPPTIPTIPIPISSLHPPHHFYPHPHPSPHPLIPTPTPSPLNPSPTAPGNYGPQTQTPTLHQTIASPLHHTLHHTLHNI</sequence>
<evidence type="ECO:0000256" key="1">
    <source>
        <dbReference type="SAM" id="MobiDB-lite"/>
    </source>
</evidence>
<feature type="compositionally biased region" description="Polar residues" evidence="1">
    <location>
        <begin position="334"/>
        <end position="351"/>
    </location>
</feature>
<keyword evidence="3" id="KW-1185">Reference proteome</keyword>
<feature type="region of interest" description="Disordered" evidence="1">
    <location>
        <begin position="334"/>
        <end position="387"/>
    </location>
</feature>
<protein>
    <submittedName>
        <fullName evidence="2">46077b74-57b8-4681-8d19-19030021a3c8</fullName>
    </submittedName>
</protein>
<proteinExistence type="predicted"/>
<dbReference type="EMBL" id="CAJHIA010000002">
    <property type="protein sequence ID" value="CAD6440042.1"/>
    <property type="molecule type" value="Genomic_DNA"/>
</dbReference>
<feature type="compositionally biased region" description="Pro residues" evidence="1">
    <location>
        <begin position="526"/>
        <end position="548"/>
    </location>
</feature>
<evidence type="ECO:0000313" key="2">
    <source>
        <dbReference type="EMBL" id="CAD6440042.1"/>
    </source>
</evidence>
<dbReference type="Proteomes" id="UP000624404">
    <property type="component" value="Unassembled WGS sequence"/>
</dbReference>
<feature type="compositionally biased region" description="Low complexity" evidence="1">
    <location>
        <begin position="357"/>
        <end position="368"/>
    </location>
</feature>
<reference evidence="2" key="1">
    <citation type="submission" date="2020-10" db="EMBL/GenBank/DDBJ databases">
        <authorList>
            <person name="Kusch S."/>
        </authorList>
    </citation>
    <scope>NUCLEOTIDE SEQUENCE</scope>
    <source>
        <strain evidence="2">SwB9</strain>
    </source>
</reference>
<dbReference type="OrthoDB" id="3558372at2759"/>
<dbReference type="PRINTS" id="PR01217">
    <property type="entry name" value="PRICHEXTENSN"/>
</dbReference>
<comment type="caution">
    <text evidence="2">The sequence shown here is derived from an EMBL/GenBank/DDBJ whole genome shotgun (WGS) entry which is preliminary data.</text>
</comment>
<organism evidence="2 3">
    <name type="scientific">Sclerotinia trifoliorum</name>
    <dbReference type="NCBI Taxonomy" id="28548"/>
    <lineage>
        <taxon>Eukaryota</taxon>
        <taxon>Fungi</taxon>
        <taxon>Dikarya</taxon>
        <taxon>Ascomycota</taxon>
        <taxon>Pezizomycotina</taxon>
        <taxon>Leotiomycetes</taxon>
        <taxon>Helotiales</taxon>
        <taxon>Sclerotiniaceae</taxon>
        <taxon>Sclerotinia</taxon>
    </lineage>
</organism>
<feature type="region of interest" description="Disordered" evidence="1">
    <location>
        <begin position="426"/>
        <end position="455"/>
    </location>
</feature>
<name>A0A8H2ZKC3_9HELO</name>
<feature type="region of interest" description="Disordered" evidence="1">
    <location>
        <begin position="521"/>
        <end position="556"/>
    </location>
</feature>